<accession>A0ABQ9GI70</accession>
<gene>
    <name evidence="2" type="ORF">PR048_028042</name>
</gene>
<evidence type="ECO:0000313" key="3">
    <source>
        <dbReference type="Proteomes" id="UP001159363"/>
    </source>
</evidence>
<evidence type="ECO:0000256" key="1">
    <source>
        <dbReference type="SAM" id="MobiDB-lite"/>
    </source>
</evidence>
<feature type="region of interest" description="Disordered" evidence="1">
    <location>
        <begin position="1733"/>
        <end position="1752"/>
    </location>
</feature>
<feature type="compositionally biased region" description="Basic and acidic residues" evidence="1">
    <location>
        <begin position="1733"/>
        <end position="1746"/>
    </location>
</feature>
<organism evidence="2 3">
    <name type="scientific">Dryococelus australis</name>
    <dbReference type="NCBI Taxonomy" id="614101"/>
    <lineage>
        <taxon>Eukaryota</taxon>
        <taxon>Metazoa</taxon>
        <taxon>Ecdysozoa</taxon>
        <taxon>Arthropoda</taxon>
        <taxon>Hexapoda</taxon>
        <taxon>Insecta</taxon>
        <taxon>Pterygota</taxon>
        <taxon>Neoptera</taxon>
        <taxon>Polyneoptera</taxon>
        <taxon>Phasmatodea</taxon>
        <taxon>Verophasmatodea</taxon>
        <taxon>Anareolatae</taxon>
        <taxon>Phasmatidae</taxon>
        <taxon>Eurycanthinae</taxon>
        <taxon>Dryococelus</taxon>
    </lineage>
</organism>
<proteinExistence type="predicted"/>
<evidence type="ECO:0000313" key="2">
    <source>
        <dbReference type="EMBL" id="KAJ8871711.1"/>
    </source>
</evidence>
<dbReference type="Proteomes" id="UP001159363">
    <property type="component" value="Chromosome 11"/>
</dbReference>
<reference evidence="2 3" key="1">
    <citation type="submission" date="2023-02" db="EMBL/GenBank/DDBJ databases">
        <title>LHISI_Scaffold_Assembly.</title>
        <authorList>
            <person name="Stuart O.P."/>
            <person name="Cleave R."/>
            <person name="Magrath M.J.L."/>
            <person name="Mikheyev A.S."/>
        </authorList>
    </citation>
    <scope>NUCLEOTIDE SEQUENCE [LARGE SCALE GENOMIC DNA]</scope>
    <source>
        <strain evidence="2">Daus_M_001</strain>
        <tissue evidence="2">Leg muscle</tissue>
    </source>
</reference>
<dbReference type="EMBL" id="JARBHB010000012">
    <property type="protein sequence ID" value="KAJ8871711.1"/>
    <property type="molecule type" value="Genomic_DNA"/>
</dbReference>
<protein>
    <submittedName>
        <fullName evidence="2">Uncharacterized protein</fullName>
    </submittedName>
</protein>
<comment type="caution">
    <text evidence="2">The sequence shown here is derived from an EMBL/GenBank/DDBJ whole genome shotgun (WGS) entry which is preliminary data.</text>
</comment>
<sequence length="1824" mass="201409">MPRSIYSGACDAEGYSGACNAEGYSSACDADLNTFDIELSKQCLPKNELCVAGIGRDGMDDPDLRVHLSREGWRKEVEVQGAIEMSNLKDRVACSGEGWGRPGAICTPVSSRHHLQLLIEACTTVRLLASHQCKPGSIPDFCMWELCRTMPLVGRFSQRPPVSPALSLRRRSILTSITLIGSEDLAVKSSPNLFTHSLYDAWMTKENDTVHSRRCCRVHMTITDARSSTARAIFSITTFYNGACTNLVGQLDGYIACHVGRRTLPIIQGFGNVAPQTVKAVRNQGPERNIHSNHANCEVTWSRQCPQLSRVLCAVVIGTDPSPNTSPVVQRIVITGKGNDLGRIEPYIYTPSTMMWAVISSRLHNMSGAGAPVFDSSQMSTRYSSPFYCNFYRKAFCNATTLDIHQHDTGRNIRVAISSGDTTTCDDPRRNLCGIGRVMEKPASVLRTAVRHHTPRIVTETTVLDTSTLAGGWARTTGLYLGWPVCYPLHDCDNVVAIVITITYILRRIVTETTVLDTSTLAGGWARTTGLFLGWPVCYPLHDCDNVVAIVITITLILRRIVIEATVLETSTLAGGGGGGARTTGLYLGWPVCYPLHDCDNVVAIVITITYNLRRIVTETTVLDTSTHAGGWARTTGLYLGWPVCYPLHDCDNVVAIVITITYILRRIVTETTVLDTSTLAGGWARTTGLYLGWPVCYPLHYCDNVLAIVITITYILRRIVTEATVLDTSTLADGWARTTGLYLGWPVCYPLHDCDNVVAIVITITYILRRIVTEATVLDTSTLADGWARTTGLYLGWPVCYPLHDCDNVVAIVITITYILRRIVTETTVLDTSTLAGGWARTTGLYLGWPVCYPLHDCDKRSSNSDYYHLYPQTNSNRDHSSRNFDTCGWEGGARTTGLYLGWPVCYPLHDCDNVVAIVITITYILRRIVTETTVLETSTLAGGGGHEPLASTSKLRHLLVEGGGARTTGLYLGWPVYYPLHDCDNVVAIVITITYNLRRIVIEATVLERSSNSDYYHLYPQTMYRDHSSRHFDTWGGGGARTGLYSVGRHRQRGGERLTWWRFVTVECEVITIIYLAMYEPVDSTCGGGTTCLPMYETFRTSTCGGGRMAYRGVCYPLLRSVECDIPSRRIDGTVLPGWRCAIVHDCDKTTGLTRLAVCYRYMTATRSSNSDYYHYTSENSNRGHVLELDTCRWWARTTAYSVGDECNETQFRHFDTCGGGPNHWLYSVGGVYRYMTATTLRHLWVGGGGARTTGLYLGWPVCYPLHDCDNVVAIVITITYILRRIVTETTVLETSTLAGGGGGHEPLASTSVGRCAIRYMTATTHFDTCRGGGARTTGLYLGWPVCYPLHDCDNVVEIVITITYILRRIVTEATVLDTSTLAGGWARTTGLYLGWPVCYPLHDCDNVVAIVITITYILRRIVTETTVLDTSTLAGGWARTTGLYLGWPVCYPLPDCDNVVAIVITITYILRRIVTETTVLDTLTLAGGGGGARTTGLYLGWPVCYPLHDCDNVVAIVITITYNLRRIVTEATVLDTSTLAGGWARTTGLYLGWPVCYPLHDCDNVVAIVITITYILRRIVTETTVLDTSTLAGGWARTTGLYLGWPVCYPLHDCDNVVAIVITITYILRRIVTEATVLDTSTLAGGWARTTGLYLGWPVCYPLHDCDNVVAIVITITYILRRIVTEATVLDTSTLAGGWARTTGLYLGWPVCYPLHDCVNVVAIASMEQRRNEREGETGDPRENPLTNGIVRHDSHMRKSGVTQPVIEPGRHGGSQKLYYAEVMRRDETNSTLRRPPPSRCSSVLTQRNIVFDPLAIKWCN</sequence>
<name>A0ABQ9GI70_9NEOP</name>
<keyword evidence="3" id="KW-1185">Reference proteome</keyword>